<evidence type="ECO:0000313" key="2">
    <source>
        <dbReference type="EMBL" id="KAL0455832.1"/>
    </source>
</evidence>
<dbReference type="AlphaFoldDB" id="A0AAW2XNV7"/>
<dbReference type="EMBL" id="JACGWN010000003">
    <property type="protein sequence ID" value="KAL0455832.1"/>
    <property type="molecule type" value="Genomic_DNA"/>
</dbReference>
<feature type="region of interest" description="Disordered" evidence="1">
    <location>
        <begin position="1"/>
        <end position="35"/>
    </location>
</feature>
<organism evidence="2">
    <name type="scientific">Sesamum latifolium</name>
    <dbReference type="NCBI Taxonomy" id="2727402"/>
    <lineage>
        <taxon>Eukaryota</taxon>
        <taxon>Viridiplantae</taxon>
        <taxon>Streptophyta</taxon>
        <taxon>Embryophyta</taxon>
        <taxon>Tracheophyta</taxon>
        <taxon>Spermatophyta</taxon>
        <taxon>Magnoliopsida</taxon>
        <taxon>eudicotyledons</taxon>
        <taxon>Gunneridae</taxon>
        <taxon>Pentapetalae</taxon>
        <taxon>asterids</taxon>
        <taxon>lamiids</taxon>
        <taxon>Lamiales</taxon>
        <taxon>Pedaliaceae</taxon>
        <taxon>Sesamum</taxon>
    </lineage>
</organism>
<proteinExistence type="predicted"/>
<sequence length="121" mass="13780">MTGTSSGGRRSRDDYEDTAVFESSGIGTPSGSKRQERCQARVLQSKKCETMDKLNESLQGKIDEQVLKRLNRLSVASTKFKDLSNVIFTTALERFHSHSSRTIFLRLDDENKLWWSYSLGK</sequence>
<protein>
    <submittedName>
        <fullName evidence="2">Uncharacterized protein</fullName>
    </submittedName>
</protein>
<reference evidence="2" key="2">
    <citation type="journal article" date="2024" name="Plant">
        <title>Genomic evolution and insights into agronomic trait innovations of Sesamum species.</title>
        <authorList>
            <person name="Miao H."/>
            <person name="Wang L."/>
            <person name="Qu L."/>
            <person name="Liu H."/>
            <person name="Sun Y."/>
            <person name="Le M."/>
            <person name="Wang Q."/>
            <person name="Wei S."/>
            <person name="Zheng Y."/>
            <person name="Lin W."/>
            <person name="Duan Y."/>
            <person name="Cao H."/>
            <person name="Xiong S."/>
            <person name="Wang X."/>
            <person name="Wei L."/>
            <person name="Li C."/>
            <person name="Ma Q."/>
            <person name="Ju M."/>
            <person name="Zhao R."/>
            <person name="Li G."/>
            <person name="Mu C."/>
            <person name="Tian Q."/>
            <person name="Mei H."/>
            <person name="Zhang T."/>
            <person name="Gao T."/>
            <person name="Zhang H."/>
        </authorList>
    </citation>
    <scope>NUCLEOTIDE SEQUENCE</scope>
    <source>
        <strain evidence="2">KEN1</strain>
    </source>
</reference>
<accession>A0AAW2XNV7</accession>
<comment type="caution">
    <text evidence="2">The sequence shown here is derived from an EMBL/GenBank/DDBJ whole genome shotgun (WGS) entry which is preliminary data.</text>
</comment>
<evidence type="ECO:0000256" key="1">
    <source>
        <dbReference type="SAM" id="MobiDB-lite"/>
    </source>
</evidence>
<name>A0AAW2XNV7_9LAMI</name>
<reference evidence="2" key="1">
    <citation type="submission" date="2020-06" db="EMBL/GenBank/DDBJ databases">
        <authorList>
            <person name="Li T."/>
            <person name="Hu X."/>
            <person name="Zhang T."/>
            <person name="Song X."/>
            <person name="Zhang H."/>
            <person name="Dai N."/>
            <person name="Sheng W."/>
            <person name="Hou X."/>
            <person name="Wei L."/>
        </authorList>
    </citation>
    <scope>NUCLEOTIDE SEQUENCE</scope>
    <source>
        <strain evidence="2">KEN1</strain>
        <tissue evidence="2">Leaf</tissue>
    </source>
</reference>
<gene>
    <name evidence="2" type="ORF">Slati_0922400</name>
</gene>